<accession>A0A6V8K913</accession>
<evidence type="ECO:0000313" key="1">
    <source>
        <dbReference type="EMBL" id="GFJ78267.1"/>
    </source>
</evidence>
<dbReference type="EMBL" id="BLPF01000001">
    <property type="protein sequence ID" value="GFJ78267.1"/>
    <property type="molecule type" value="Genomic_DNA"/>
</dbReference>
<dbReference type="AlphaFoldDB" id="A0A6V8K913"/>
<protein>
    <submittedName>
        <fullName evidence="1">Uncharacterized protein</fullName>
    </submittedName>
</protein>
<name>A0A6V8K913_9ACTN</name>
<proteinExistence type="predicted"/>
<evidence type="ECO:0000313" key="2">
    <source>
        <dbReference type="Proteomes" id="UP000482800"/>
    </source>
</evidence>
<reference evidence="1 2" key="2">
    <citation type="submission" date="2020-03" db="EMBL/GenBank/DDBJ databases">
        <authorList>
            <person name="Ichikawa N."/>
            <person name="Kimura A."/>
            <person name="Kitahashi Y."/>
            <person name="Uohara A."/>
        </authorList>
    </citation>
    <scope>NUCLEOTIDE SEQUENCE [LARGE SCALE GENOMIC DNA]</scope>
    <source>
        <strain evidence="1 2">NBRC 108639</strain>
    </source>
</reference>
<comment type="caution">
    <text evidence="1">The sequence shown here is derived from an EMBL/GenBank/DDBJ whole genome shotgun (WGS) entry which is preliminary data.</text>
</comment>
<dbReference type="Proteomes" id="UP000482800">
    <property type="component" value="Unassembled WGS sequence"/>
</dbReference>
<keyword evidence="2" id="KW-1185">Reference proteome</keyword>
<organism evidence="1 2">
    <name type="scientific">Phytohabitans houttuyneae</name>
    <dbReference type="NCBI Taxonomy" id="1076126"/>
    <lineage>
        <taxon>Bacteria</taxon>
        <taxon>Bacillati</taxon>
        <taxon>Actinomycetota</taxon>
        <taxon>Actinomycetes</taxon>
        <taxon>Micromonosporales</taxon>
        <taxon>Micromonosporaceae</taxon>
    </lineage>
</organism>
<reference evidence="1 2" key="1">
    <citation type="submission" date="2020-03" db="EMBL/GenBank/DDBJ databases">
        <title>Whole genome shotgun sequence of Phytohabitans houttuyneae NBRC 108639.</title>
        <authorList>
            <person name="Komaki H."/>
            <person name="Tamura T."/>
        </authorList>
    </citation>
    <scope>NUCLEOTIDE SEQUENCE [LARGE SCALE GENOMIC DNA]</scope>
    <source>
        <strain evidence="1 2">NBRC 108639</strain>
    </source>
</reference>
<sequence>MCVTELTADEKSTLKTAAFGAVFLVSDADPGFFAMLRESFAASDALAGATGLVKEVLSTGPLPKLPRASTAEVEAFVLPALERSMAILREKAPSEVDNYQAAVITAVEQAAKATHGVNAREADALAKVKAAVGVVADPTITGE</sequence>
<gene>
    <name evidence="1" type="ORF">Phou_024470</name>
</gene>